<dbReference type="AlphaFoldDB" id="A0A1F4WKT1"/>
<evidence type="ECO:0000313" key="2">
    <source>
        <dbReference type="EMBL" id="OGC70032.1"/>
    </source>
</evidence>
<dbReference type="InterPro" id="IPR027843">
    <property type="entry name" value="DUF4440"/>
</dbReference>
<protein>
    <recommendedName>
        <fullName evidence="1">DUF4440 domain-containing protein</fullName>
    </recommendedName>
</protein>
<sequence length="125" mass="14874">MTKNELKVLEELKKQEPIFHQEELCDTEEKLEKYCVPDYWEVGASGKVYDKKLIFTTVLDRFRNGTEPDTSKWSASDFACRQLADDTYLLTYRLTQEDRDTRRSTIWKRARDGWQVVYHQGTVIE</sequence>
<feature type="domain" description="DUF4440" evidence="1">
    <location>
        <begin position="29"/>
        <end position="116"/>
    </location>
</feature>
<dbReference type="SUPFAM" id="SSF54427">
    <property type="entry name" value="NTF2-like"/>
    <property type="match status" value="1"/>
</dbReference>
<evidence type="ECO:0000313" key="3">
    <source>
        <dbReference type="Proteomes" id="UP000179113"/>
    </source>
</evidence>
<name>A0A1F4WKT1_UNCKA</name>
<gene>
    <name evidence="2" type="ORF">A2415_01585</name>
</gene>
<dbReference type="Pfam" id="PF14534">
    <property type="entry name" value="DUF4440"/>
    <property type="match status" value="1"/>
</dbReference>
<reference evidence="2 3" key="1">
    <citation type="journal article" date="2016" name="Nat. Commun.">
        <title>Thousands of microbial genomes shed light on interconnected biogeochemical processes in an aquifer system.</title>
        <authorList>
            <person name="Anantharaman K."/>
            <person name="Brown C.T."/>
            <person name="Hug L.A."/>
            <person name="Sharon I."/>
            <person name="Castelle C.J."/>
            <person name="Probst A.J."/>
            <person name="Thomas B.C."/>
            <person name="Singh A."/>
            <person name="Wilkins M.J."/>
            <person name="Karaoz U."/>
            <person name="Brodie E.L."/>
            <person name="Williams K.H."/>
            <person name="Hubbard S.S."/>
            <person name="Banfield J.F."/>
        </authorList>
    </citation>
    <scope>NUCLEOTIDE SEQUENCE [LARGE SCALE GENOMIC DNA]</scope>
</reference>
<organism evidence="2 3">
    <name type="scientific">candidate division WWE3 bacterium RIFOXYC1_FULL_39_7</name>
    <dbReference type="NCBI Taxonomy" id="1802643"/>
    <lineage>
        <taxon>Bacteria</taxon>
        <taxon>Katanobacteria</taxon>
    </lineage>
</organism>
<evidence type="ECO:0000259" key="1">
    <source>
        <dbReference type="Pfam" id="PF14534"/>
    </source>
</evidence>
<accession>A0A1F4WKT1</accession>
<dbReference type="Proteomes" id="UP000179113">
    <property type="component" value="Unassembled WGS sequence"/>
</dbReference>
<comment type="caution">
    <text evidence="2">The sequence shown here is derived from an EMBL/GenBank/DDBJ whole genome shotgun (WGS) entry which is preliminary data.</text>
</comment>
<dbReference type="InterPro" id="IPR032710">
    <property type="entry name" value="NTF2-like_dom_sf"/>
</dbReference>
<dbReference type="EMBL" id="MEWA01000011">
    <property type="protein sequence ID" value="OGC70032.1"/>
    <property type="molecule type" value="Genomic_DNA"/>
</dbReference>
<proteinExistence type="predicted"/>
<dbReference type="Gene3D" id="3.10.450.50">
    <property type="match status" value="1"/>
</dbReference>